<dbReference type="InterPro" id="IPR006118">
    <property type="entry name" value="Recombinase_CS"/>
</dbReference>
<evidence type="ECO:0000313" key="8">
    <source>
        <dbReference type="Proteomes" id="UP000683246"/>
    </source>
</evidence>
<evidence type="ECO:0000256" key="3">
    <source>
        <dbReference type="ARBA" id="ARBA00023172"/>
    </source>
</evidence>
<sequence length="476" mass="56358">MQVIDLRGAVYIRVSTSDQLEFSPDAQKKAILKYAKMHDILVEEKYIYMDEGISGRKAEKRPAFMKMIKKAKEKPKPFDVILVHKFDRFARNREDSVVYKSLLKKKCGIRVISVSEQLEDDKFSIILESMLEAMAEYYSLNLSDEVKKGMSEKARRGGIQTRPPIGYHFVDGHITVNHKEKAIVHYIYKAFVDQETSYVDIAKHLNAMGHRTKNNGMFQSKSIKYILENPFYIGIVRWNRHNRKGELRQEEYWIIATGEHEHIISDELYYQAMERIKTLKQTKRSNRHGQFRHYLSGLIRCAYCHGTMVYKSNGKKHIYFRCRKSANGACEQRKMIRLDTLEYLMTKRLTKDFKDRVLGIKPRDYCNRETMEQLHKSLNRIPLKFKNIKQAYMEGIDSIEEYKENKQTLLDEKEKIKKQIRAYPKVHDKQQHVTLHQLLTQSVKNSSKHNQLYSSFIKKILVDVPKKSIKVYYYYH</sequence>
<evidence type="ECO:0000259" key="6">
    <source>
        <dbReference type="PROSITE" id="PS51737"/>
    </source>
</evidence>
<reference evidence="7" key="1">
    <citation type="submission" date="2020-07" db="EMBL/GenBank/DDBJ databases">
        <title>Vallitalea pronyensis genome.</title>
        <authorList>
            <person name="Postec A."/>
        </authorList>
    </citation>
    <scope>NUCLEOTIDE SEQUENCE</scope>
    <source>
        <strain evidence="7">FatNI3</strain>
    </source>
</reference>
<dbReference type="EMBL" id="CP058649">
    <property type="protein sequence ID" value="QUI23637.1"/>
    <property type="molecule type" value="Genomic_DNA"/>
</dbReference>
<gene>
    <name evidence="7" type="ORF">HZI73_15660</name>
</gene>
<dbReference type="InterPro" id="IPR006119">
    <property type="entry name" value="Resolv_N"/>
</dbReference>
<dbReference type="GO" id="GO:0015074">
    <property type="term" value="P:DNA integration"/>
    <property type="evidence" value="ECO:0007669"/>
    <property type="project" value="UniProtKB-KW"/>
</dbReference>
<dbReference type="AlphaFoldDB" id="A0A8J8SHP2"/>
<accession>A0A8J8SHP2</accession>
<evidence type="ECO:0000256" key="1">
    <source>
        <dbReference type="ARBA" id="ARBA00022908"/>
    </source>
</evidence>
<feature type="active site" description="O-(5'-phospho-DNA)-serine intermediate" evidence="4">
    <location>
        <position position="15"/>
    </location>
</feature>
<dbReference type="PANTHER" id="PTHR30461">
    <property type="entry name" value="DNA-INVERTASE FROM LAMBDOID PROPHAGE"/>
    <property type="match status" value="1"/>
</dbReference>
<dbReference type="Pfam" id="PF07508">
    <property type="entry name" value="Recombinase"/>
    <property type="match status" value="1"/>
</dbReference>
<evidence type="ECO:0000256" key="2">
    <source>
        <dbReference type="ARBA" id="ARBA00023125"/>
    </source>
</evidence>
<dbReference type="Pfam" id="PF13408">
    <property type="entry name" value="Zn_ribbon_recom"/>
    <property type="match status" value="1"/>
</dbReference>
<dbReference type="InterPro" id="IPR025827">
    <property type="entry name" value="Zn_ribbon_recom_dom"/>
</dbReference>
<organism evidence="7 8">
    <name type="scientific">Vallitalea pronyensis</name>
    <dbReference type="NCBI Taxonomy" id="1348613"/>
    <lineage>
        <taxon>Bacteria</taxon>
        <taxon>Bacillati</taxon>
        <taxon>Bacillota</taxon>
        <taxon>Clostridia</taxon>
        <taxon>Lachnospirales</taxon>
        <taxon>Vallitaleaceae</taxon>
        <taxon>Vallitalea</taxon>
    </lineage>
</organism>
<dbReference type="PANTHER" id="PTHR30461:SF23">
    <property type="entry name" value="DNA RECOMBINASE-RELATED"/>
    <property type="match status" value="1"/>
</dbReference>
<dbReference type="InterPro" id="IPR036162">
    <property type="entry name" value="Resolvase-like_N_sf"/>
</dbReference>
<dbReference type="KEGG" id="vpy:HZI73_15660"/>
<dbReference type="CDD" id="cd00338">
    <property type="entry name" value="Ser_Recombinase"/>
    <property type="match status" value="1"/>
</dbReference>
<keyword evidence="2" id="KW-0238">DNA-binding</keyword>
<dbReference type="Gene3D" id="3.90.1750.20">
    <property type="entry name" value="Putative Large Serine Recombinase, Chain B, Domain 2"/>
    <property type="match status" value="1"/>
</dbReference>
<dbReference type="GO" id="GO:0000150">
    <property type="term" value="F:DNA strand exchange activity"/>
    <property type="evidence" value="ECO:0007669"/>
    <property type="project" value="InterPro"/>
</dbReference>
<dbReference type="SUPFAM" id="SSF53041">
    <property type="entry name" value="Resolvase-like"/>
    <property type="match status" value="1"/>
</dbReference>
<feature type="domain" description="Recombinase" evidence="6">
    <location>
        <begin position="164"/>
        <end position="282"/>
    </location>
</feature>
<proteinExistence type="predicted"/>
<dbReference type="InterPro" id="IPR050639">
    <property type="entry name" value="SSR_resolvase"/>
</dbReference>
<keyword evidence="1" id="KW-0229">DNA integration</keyword>
<dbReference type="InterPro" id="IPR038109">
    <property type="entry name" value="DNA_bind_recomb_sf"/>
</dbReference>
<evidence type="ECO:0000313" key="7">
    <source>
        <dbReference type="EMBL" id="QUI23637.1"/>
    </source>
</evidence>
<evidence type="ECO:0000256" key="4">
    <source>
        <dbReference type="PROSITE-ProRule" id="PRU10137"/>
    </source>
</evidence>
<name>A0A8J8SHP2_9FIRM</name>
<dbReference type="Proteomes" id="UP000683246">
    <property type="component" value="Chromosome"/>
</dbReference>
<dbReference type="InterPro" id="IPR011109">
    <property type="entry name" value="DNA_bind_recombinase_dom"/>
</dbReference>
<feature type="domain" description="Resolvase/invertase-type recombinase catalytic" evidence="5">
    <location>
        <begin position="7"/>
        <end position="157"/>
    </location>
</feature>
<dbReference type="PROSITE" id="PS51737">
    <property type="entry name" value="RECOMBINASE_DNA_BIND"/>
    <property type="match status" value="1"/>
</dbReference>
<keyword evidence="3" id="KW-0233">DNA recombination</keyword>
<dbReference type="PROSITE" id="PS00397">
    <property type="entry name" value="RECOMBINASES_1"/>
    <property type="match status" value="1"/>
</dbReference>
<dbReference type="SMART" id="SM00857">
    <property type="entry name" value="Resolvase"/>
    <property type="match status" value="1"/>
</dbReference>
<dbReference type="RefSeq" id="WP_212694323.1">
    <property type="nucleotide sequence ID" value="NZ_CP058649.1"/>
</dbReference>
<dbReference type="Gene3D" id="3.40.50.1390">
    <property type="entry name" value="Resolvase, N-terminal catalytic domain"/>
    <property type="match status" value="1"/>
</dbReference>
<dbReference type="PROSITE" id="PS51736">
    <property type="entry name" value="RECOMBINASES_3"/>
    <property type="match status" value="1"/>
</dbReference>
<keyword evidence="8" id="KW-1185">Reference proteome</keyword>
<dbReference type="GO" id="GO:0003677">
    <property type="term" value="F:DNA binding"/>
    <property type="evidence" value="ECO:0007669"/>
    <property type="project" value="UniProtKB-KW"/>
</dbReference>
<evidence type="ECO:0000259" key="5">
    <source>
        <dbReference type="PROSITE" id="PS51736"/>
    </source>
</evidence>
<protein>
    <submittedName>
        <fullName evidence="7">Recombinase family protein</fullName>
    </submittedName>
</protein>
<dbReference type="Pfam" id="PF00239">
    <property type="entry name" value="Resolvase"/>
    <property type="match status" value="1"/>
</dbReference>